<evidence type="ECO:0000259" key="1">
    <source>
        <dbReference type="Pfam" id="PF00266"/>
    </source>
</evidence>
<dbReference type="InterPro" id="IPR015424">
    <property type="entry name" value="PyrdxlP-dep_Trfase"/>
</dbReference>
<keyword evidence="2" id="KW-0808">Transferase</keyword>
<protein>
    <submittedName>
        <fullName evidence="2">Aminotransferase class V-fold PLP-dependent enzyme</fullName>
    </submittedName>
</protein>
<comment type="caution">
    <text evidence="2">The sequence shown here is derived from an EMBL/GenBank/DDBJ whole genome shotgun (WGS) entry which is preliminary data.</text>
</comment>
<dbReference type="SUPFAM" id="SSF53383">
    <property type="entry name" value="PLP-dependent transferases"/>
    <property type="match status" value="1"/>
</dbReference>
<dbReference type="Proteomes" id="UP001595846">
    <property type="component" value="Unassembled WGS sequence"/>
</dbReference>
<keyword evidence="2" id="KW-0032">Aminotransferase</keyword>
<dbReference type="InterPro" id="IPR015421">
    <property type="entry name" value="PyrdxlP-dep_Trfase_major"/>
</dbReference>
<dbReference type="AlphaFoldDB" id="A0ABD5NSD0"/>
<keyword evidence="3" id="KW-1185">Reference proteome</keyword>
<dbReference type="Gene3D" id="3.90.1150.10">
    <property type="entry name" value="Aspartate Aminotransferase, domain 1"/>
    <property type="match status" value="1"/>
</dbReference>
<dbReference type="GO" id="GO:0008483">
    <property type="term" value="F:transaminase activity"/>
    <property type="evidence" value="ECO:0007669"/>
    <property type="project" value="UniProtKB-KW"/>
</dbReference>
<dbReference type="InterPro" id="IPR015422">
    <property type="entry name" value="PyrdxlP-dep_Trfase_small"/>
</dbReference>
<dbReference type="InterPro" id="IPR000192">
    <property type="entry name" value="Aminotrans_V_dom"/>
</dbReference>
<dbReference type="EMBL" id="JBHSAQ010000013">
    <property type="protein sequence ID" value="MFC3959772.1"/>
    <property type="molecule type" value="Genomic_DNA"/>
</dbReference>
<organism evidence="2 3">
    <name type="scientific">Halovivax cerinus</name>
    <dbReference type="NCBI Taxonomy" id="1487865"/>
    <lineage>
        <taxon>Archaea</taxon>
        <taxon>Methanobacteriati</taxon>
        <taxon>Methanobacteriota</taxon>
        <taxon>Stenosarchaea group</taxon>
        <taxon>Halobacteria</taxon>
        <taxon>Halobacteriales</taxon>
        <taxon>Natrialbaceae</taxon>
        <taxon>Halovivax</taxon>
    </lineage>
</organism>
<feature type="domain" description="Aminotransferase class V" evidence="1">
    <location>
        <begin position="56"/>
        <end position="349"/>
    </location>
</feature>
<dbReference type="Gene3D" id="3.40.640.10">
    <property type="entry name" value="Type I PLP-dependent aspartate aminotransferase-like (Major domain)"/>
    <property type="match status" value="1"/>
</dbReference>
<dbReference type="GeneID" id="73902398"/>
<evidence type="ECO:0000313" key="2">
    <source>
        <dbReference type="EMBL" id="MFC3959772.1"/>
    </source>
</evidence>
<dbReference type="Pfam" id="PF00266">
    <property type="entry name" value="Aminotran_5"/>
    <property type="match status" value="1"/>
</dbReference>
<reference evidence="2 3" key="1">
    <citation type="journal article" date="2019" name="Int. J. Syst. Evol. Microbiol.">
        <title>The Global Catalogue of Microorganisms (GCM) 10K type strain sequencing project: providing services to taxonomists for standard genome sequencing and annotation.</title>
        <authorList>
            <consortium name="The Broad Institute Genomics Platform"/>
            <consortium name="The Broad Institute Genome Sequencing Center for Infectious Disease"/>
            <person name="Wu L."/>
            <person name="Ma J."/>
        </authorList>
    </citation>
    <scope>NUCLEOTIDE SEQUENCE [LARGE SCALE GENOMIC DNA]</scope>
    <source>
        <strain evidence="2 3">IBRC-M 10256</strain>
    </source>
</reference>
<dbReference type="PANTHER" id="PTHR43586">
    <property type="entry name" value="CYSTEINE DESULFURASE"/>
    <property type="match status" value="1"/>
</dbReference>
<dbReference type="RefSeq" id="WP_256533286.1">
    <property type="nucleotide sequence ID" value="NZ_CP101824.1"/>
</dbReference>
<evidence type="ECO:0000313" key="3">
    <source>
        <dbReference type="Proteomes" id="UP001595846"/>
    </source>
</evidence>
<name>A0ABD5NSD0_9EURY</name>
<sequence>MSLSSWRDRFPAIADEGWTHLRNCSVGPVPRSGLAAHEAYQRAWIERARPWDDWLEAVDRAKAAFAALINADPHEIATFSSATSAIAQVASAFDYEARNEIVTSTLDFPTVPQFWHAQRTRGATVRFAEPGNRRYVPAASYAEQIRDETLMVCTAHASSFTGGLIDVDAVADAVHDRGGYLFLDAYQTAGHVPIDVERQDIDMLTTGTLKFLLGGPGIAFLYVDDDVANELEPTNRGWFGVANPFEFNIHDPAYAPGTRRFELGTPPVPNAYMATAGLEVIGDVGVETIRERVVEHTGRTIEAANRDGFSVATPHAVDHRGGVVNVQVQDPEAVTNALHDRKFNVSSRGGGIRIAPHFFTLEEEIDAVVDAIADVATPRST</sequence>
<gene>
    <name evidence="2" type="ORF">ACFOUR_15525</name>
</gene>
<accession>A0ABD5NSD0</accession>
<proteinExistence type="predicted"/>
<dbReference type="PANTHER" id="PTHR43586:SF15">
    <property type="entry name" value="BLR3095 PROTEIN"/>
    <property type="match status" value="1"/>
</dbReference>